<proteinExistence type="inferred from homology"/>
<dbReference type="GO" id="GO:0031981">
    <property type="term" value="C:nuclear lumen"/>
    <property type="evidence" value="ECO:0007669"/>
    <property type="project" value="UniProtKB-ARBA"/>
</dbReference>
<evidence type="ECO:0000256" key="4">
    <source>
        <dbReference type="ARBA" id="ARBA00022723"/>
    </source>
</evidence>
<evidence type="ECO:0000256" key="6">
    <source>
        <dbReference type="ARBA" id="ARBA00022833"/>
    </source>
</evidence>
<evidence type="ECO:0000259" key="11">
    <source>
        <dbReference type="Pfam" id="PF17146"/>
    </source>
</evidence>
<dbReference type="AlphaFoldDB" id="A0A3N4IKH4"/>
<feature type="region of interest" description="Disordered" evidence="9">
    <location>
        <begin position="108"/>
        <end position="155"/>
    </location>
</feature>
<keyword evidence="7" id="KW-0539">Nucleus</keyword>
<keyword evidence="3" id="KW-0540">Nuclease</keyword>
<dbReference type="PANTHER" id="PTHR12814">
    <property type="entry name" value="RNA-BINDING PROTEIN NOB1"/>
    <property type="match status" value="1"/>
</dbReference>
<evidence type="ECO:0000313" key="12">
    <source>
        <dbReference type="EMBL" id="RPA84640.1"/>
    </source>
</evidence>
<organism evidence="12 13">
    <name type="scientific">Ascobolus immersus RN42</name>
    <dbReference type="NCBI Taxonomy" id="1160509"/>
    <lineage>
        <taxon>Eukaryota</taxon>
        <taxon>Fungi</taxon>
        <taxon>Dikarya</taxon>
        <taxon>Ascomycota</taxon>
        <taxon>Pezizomycotina</taxon>
        <taxon>Pezizomycetes</taxon>
        <taxon>Pezizales</taxon>
        <taxon>Ascobolaceae</taxon>
        <taxon>Ascobolus</taxon>
    </lineage>
</organism>
<keyword evidence="5" id="KW-0378">Hydrolase</keyword>
<evidence type="ECO:0000313" key="13">
    <source>
        <dbReference type="Proteomes" id="UP000275078"/>
    </source>
</evidence>
<keyword evidence="4 8" id="KW-0479">Metal-binding</keyword>
<sequence>PAAPAPIGAIVLDTAPLITASVSPTTLLNRSATLYTTQAVIDEIRDTNARQRYQTIWKPFITIRTPTTQALLKIRETAKKTGDWEVLSGTDLGILALAWDVECEERAKAGAGMPGEPVVEKKKEEVAEEKKEETAEAPAEAKEEEAVEATEATVTTTTEAATVEDLTAQLDSTTLKEIDAEADAQAEAAIEAGKEEEATGLLPTEVIEDDEVDDDEGWITPSNLHKHKAKEASRINAELAAEERLYSAIITSDFAMQNIVLKLKMNLLSPTTTQRIKKIKTFVLRCHACFFITRDMSKQFCPRCGSGDTLLRTTSVTKADGTFQIFLKKNFQYRVRGQVYSLPKPVHGTSNGKGTQNLILRADQKEYEREVTKMNRRKERDMMDPDYLPGILTGERRTHPGGRVQIGYGKVNPNARKGRR</sequence>
<dbReference type="InterPro" id="IPR017117">
    <property type="entry name" value="Nob1_euk"/>
</dbReference>
<feature type="domain" description="Ribonuclease PIN" evidence="11">
    <location>
        <begin position="10"/>
        <end position="100"/>
    </location>
</feature>
<feature type="binding site" evidence="8">
    <location>
        <position position="301"/>
    </location>
    <ligand>
        <name>Zn(2+)</name>
        <dbReference type="ChEBI" id="CHEBI:29105"/>
    </ligand>
</feature>
<accession>A0A3N4IKH4</accession>
<dbReference type="InterPro" id="IPR033411">
    <property type="entry name" value="Ribonuclease_PIN"/>
</dbReference>
<dbReference type="Gene3D" id="3.40.50.1010">
    <property type="entry name" value="5'-nuclease"/>
    <property type="match status" value="1"/>
</dbReference>
<evidence type="ECO:0008006" key="14">
    <source>
        <dbReference type="Google" id="ProtNLM"/>
    </source>
</evidence>
<comment type="similarity">
    <text evidence="2">Belongs to the NOB1 family.</text>
</comment>
<dbReference type="GO" id="GO:0004521">
    <property type="term" value="F:RNA endonuclease activity"/>
    <property type="evidence" value="ECO:0007669"/>
    <property type="project" value="InterPro"/>
</dbReference>
<dbReference type="STRING" id="1160509.A0A3N4IKH4"/>
<name>A0A3N4IKH4_ASCIM</name>
<dbReference type="Pfam" id="PF17146">
    <property type="entry name" value="PIN_6"/>
    <property type="match status" value="1"/>
</dbReference>
<gene>
    <name evidence="12" type="ORF">BJ508DRAFT_183395</name>
</gene>
<dbReference type="GO" id="GO:0046872">
    <property type="term" value="F:metal ion binding"/>
    <property type="evidence" value="ECO:0007669"/>
    <property type="project" value="UniProtKB-KW"/>
</dbReference>
<dbReference type="Pfam" id="PF08772">
    <property type="entry name" value="Zn_ribbon_NOB1"/>
    <property type="match status" value="1"/>
</dbReference>
<evidence type="ECO:0000256" key="1">
    <source>
        <dbReference type="ARBA" id="ARBA00004123"/>
    </source>
</evidence>
<feature type="compositionally biased region" description="Basic and acidic residues" evidence="9">
    <location>
        <begin position="118"/>
        <end position="134"/>
    </location>
</feature>
<dbReference type="EMBL" id="ML119658">
    <property type="protein sequence ID" value="RPA84640.1"/>
    <property type="molecule type" value="Genomic_DNA"/>
</dbReference>
<dbReference type="FunFam" id="3.40.50.1010:FF:000020">
    <property type="entry name" value="20S-pre-rRNA D-site endonuclease NOB1"/>
    <property type="match status" value="1"/>
</dbReference>
<dbReference type="Gene3D" id="6.20.210.10">
    <property type="entry name" value="Nin one binding (NOB1), Zn-ribbon-like"/>
    <property type="match status" value="1"/>
</dbReference>
<dbReference type="GO" id="GO:0005737">
    <property type="term" value="C:cytoplasm"/>
    <property type="evidence" value="ECO:0007669"/>
    <property type="project" value="UniProtKB-ARBA"/>
</dbReference>
<evidence type="ECO:0000256" key="7">
    <source>
        <dbReference type="ARBA" id="ARBA00023242"/>
    </source>
</evidence>
<comment type="subcellular location">
    <subcellularLocation>
        <location evidence="1">Nucleus</location>
    </subcellularLocation>
</comment>
<dbReference type="SUPFAM" id="SSF144206">
    <property type="entry name" value="NOB1 zinc finger-like"/>
    <property type="match status" value="1"/>
</dbReference>
<keyword evidence="13" id="KW-1185">Reference proteome</keyword>
<dbReference type="GO" id="GO:0030688">
    <property type="term" value="C:preribosome, small subunit precursor"/>
    <property type="evidence" value="ECO:0007669"/>
    <property type="project" value="TreeGrafter"/>
</dbReference>
<evidence type="ECO:0000256" key="2">
    <source>
        <dbReference type="ARBA" id="ARBA00005858"/>
    </source>
</evidence>
<feature type="binding site" evidence="8">
    <location>
        <position position="286"/>
    </location>
    <ligand>
        <name>Zn(2+)</name>
        <dbReference type="ChEBI" id="CHEBI:29105"/>
    </ligand>
</feature>
<dbReference type="InterPro" id="IPR014881">
    <property type="entry name" value="NOB1_Zn-bd"/>
</dbReference>
<dbReference type="PIRSF" id="PIRSF037125">
    <property type="entry name" value="D-site_20S_pre-rRNA_nuclease"/>
    <property type="match status" value="1"/>
</dbReference>
<dbReference type="CDD" id="cd09876">
    <property type="entry name" value="PIN_Nob1-like"/>
    <property type="match status" value="1"/>
</dbReference>
<dbReference type="Proteomes" id="UP000275078">
    <property type="component" value="Unassembled WGS sequence"/>
</dbReference>
<evidence type="ECO:0000256" key="8">
    <source>
        <dbReference type="PIRSR" id="PIRSR037125-1"/>
    </source>
</evidence>
<dbReference type="GO" id="GO:0016787">
    <property type="term" value="F:hydrolase activity"/>
    <property type="evidence" value="ECO:0007669"/>
    <property type="project" value="UniProtKB-KW"/>
</dbReference>
<protein>
    <recommendedName>
        <fullName evidence="14">20S-pre-rRNA D-site endonuclease NOB1</fullName>
    </recommendedName>
</protein>
<feature type="binding site" evidence="8">
    <location>
        <position position="289"/>
    </location>
    <ligand>
        <name>Zn(2+)</name>
        <dbReference type="ChEBI" id="CHEBI:29105"/>
    </ligand>
</feature>
<dbReference type="PANTHER" id="PTHR12814:SF2">
    <property type="entry name" value="RNA-BINDING PROTEIN NOB1"/>
    <property type="match status" value="1"/>
</dbReference>
<evidence type="ECO:0000259" key="10">
    <source>
        <dbReference type="Pfam" id="PF08772"/>
    </source>
</evidence>
<feature type="non-terminal residue" evidence="12">
    <location>
        <position position="1"/>
    </location>
</feature>
<dbReference type="InterPro" id="IPR036283">
    <property type="entry name" value="NOB1_Zf-like_sf"/>
</dbReference>
<dbReference type="OrthoDB" id="446759at2759"/>
<evidence type="ECO:0000256" key="5">
    <source>
        <dbReference type="ARBA" id="ARBA00022801"/>
    </source>
</evidence>
<feature type="region of interest" description="Disordered" evidence="9">
    <location>
        <begin position="383"/>
        <end position="420"/>
    </location>
</feature>
<keyword evidence="6 8" id="KW-0862">Zinc</keyword>
<feature type="binding site" evidence="8">
    <location>
        <position position="304"/>
    </location>
    <ligand>
        <name>Zn(2+)</name>
        <dbReference type="ChEBI" id="CHEBI:29105"/>
    </ligand>
</feature>
<dbReference type="GO" id="GO:0030490">
    <property type="term" value="P:maturation of SSU-rRNA"/>
    <property type="evidence" value="ECO:0007669"/>
    <property type="project" value="TreeGrafter"/>
</dbReference>
<evidence type="ECO:0000256" key="9">
    <source>
        <dbReference type="SAM" id="MobiDB-lite"/>
    </source>
</evidence>
<reference evidence="12 13" key="1">
    <citation type="journal article" date="2018" name="Nat. Ecol. Evol.">
        <title>Pezizomycetes genomes reveal the molecular basis of ectomycorrhizal truffle lifestyle.</title>
        <authorList>
            <person name="Murat C."/>
            <person name="Payen T."/>
            <person name="Noel B."/>
            <person name="Kuo A."/>
            <person name="Morin E."/>
            <person name="Chen J."/>
            <person name="Kohler A."/>
            <person name="Krizsan K."/>
            <person name="Balestrini R."/>
            <person name="Da Silva C."/>
            <person name="Montanini B."/>
            <person name="Hainaut M."/>
            <person name="Levati E."/>
            <person name="Barry K.W."/>
            <person name="Belfiori B."/>
            <person name="Cichocki N."/>
            <person name="Clum A."/>
            <person name="Dockter R.B."/>
            <person name="Fauchery L."/>
            <person name="Guy J."/>
            <person name="Iotti M."/>
            <person name="Le Tacon F."/>
            <person name="Lindquist E.A."/>
            <person name="Lipzen A."/>
            <person name="Malagnac F."/>
            <person name="Mello A."/>
            <person name="Molinier V."/>
            <person name="Miyauchi S."/>
            <person name="Poulain J."/>
            <person name="Riccioni C."/>
            <person name="Rubini A."/>
            <person name="Sitrit Y."/>
            <person name="Splivallo R."/>
            <person name="Traeger S."/>
            <person name="Wang M."/>
            <person name="Zifcakova L."/>
            <person name="Wipf D."/>
            <person name="Zambonelli A."/>
            <person name="Paolocci F."/>
            <person name="Nowrousian M."/>
            <person name="Ottonello S."/>
            <person name="Baldrian P."/>
            <person name="Spatafora J.W."/>
            <person name="Henrissat B."/>
            <person name="Nagy L.G."/>
            <person name="Aury J.M."/>
            <person name="Wincker P."/>
            <person name="Grigoriev I.V."/>
            <person name="Bonfante P."/>
            <person name="Martin F.M."/>
        </authorList>
    </citation>
    <scope>NUCLEOTIDE SEQUENCE [LARGE SCALE GENOMIC DNA]</scope>
    <source>
        <strain evidence="12 13">RN42</strain>
    </source>
</reference>
<feature type="domain" description="Nin one binding (NOB1) Zn-ribbon-like" evidence="10">
    <location>
        <begin position="276"/>
        <end position="348"/>
    </location>
</feature>
<evidence type="ECO:0000256" key="3">
    <source>
        <dbReference type="ARBA" id="ARBA00022722"/>
    </source>
</evidence>
<feature type="non-terminal residue" evidence="12">
    <location>
        <position position="420"/>
    </location>
</feature>
<dbReference type="InterPro" id="IPR039907">
    <property type="entry name" value="NOB1"/>
</dbReference>